<dbReference type="InterPro" id="IPR002213">
    <property type="entry name" value="UDP_glucos_trans"/>
</dbReference>
<proteinExistence type="inferred from homology"/>
<evidence type="ECO:0000313" key="3">
    <source>
        <dbReference type="EMBL" id="KAG6430497.1"/>
    </source>
</evidence>
<dbReference type="SUPFAM" id="SSF53756">
    <property type="entry name" value="UDP-Glycosyltransferase/glycogen phosphorylase"/>
    <property type="match status" value="1"/>
</dbReference>
<reference evidence="3" key="2">
    <citation type="submission" date="2020-08" db="EMBL/GenBank/DDBJ databases">
        <title>Plant Genome Project.</title>
        <authorList>
            <person name="Zhang R.-G."/>
        </authorList>
    </citation>
    <scope>NUCLEOTIDE SEQUENCE</scope>
    <source>
        <strain evidence="3">Huo1</strain>
        <tissue evidence="3">Leaf</tissue>
    </source>
</reference>
<evidence type="ECO:0000256" key="1">
    <source>
        <dbReference type="ARBA" id="ARBA00009995"/>
    </source>
</evidence>
<dbReference type="Pfam" id="PF00201">
    <property type="entry name" value="UDPGT"/>
    <property type="match status" value="1"/>
</dbReference>
<dbReference type="PANTHER" id="PTHR11926">
    <property type="entry name" value="GLUCOSYL/GLUCURONOSYL TRANSFERASES"/>
    <property type="match status" value="1"/>
</dbReference>
<accession>A0A8X9A6B5</accession>
<dbReference type="PANTHER" id="PTHR11926:SF774">
    <property type="entry name" value="UDP-GLYCOSYLTRANSFERASE 85A1-RELATED"/>
    <property type="match status" value="1"/>
</dbReference>
<dbReference type="AlphaFoldDB" id="A0A8X9A6B5"/>
<organism evidence="3">
    <name type="scientific">Salvia splendens</name>
    <name type="common">Scarlet sage</name>
    <dbReference type="NCBI Taxonomy" id="180675"/>
    <lineage>
        <taxon>Eukaryota</taxon>
        <taxon>Viridiplantae</taxon>
        <taxon>Streptophyta</taxon>
        <taxon>Embryophyta</taxon>
        <taxon>Tracheophyta</taxon>
        <taxon>Spermatophyta</taxon>
        <taxon>Magnoliopsida</taxon>
        <taxon>eudicotyledons</taxon>
        <taxon>Gunneridae</taxon>
        <taxon>Pentapetalae</taxon>
        <taxon>asterids</taxon>
        <taxon>lamiids</taxon>
        <taxon>Lamiales</taxon>
        <taxon>Lamiaceae</taxon>
        <taxon>Nepetoideae</taxon>
        <taxon>Mentheae</taxon>
        <taxon>Salviinae</taxon>
        <taxon>Salvia</taxon>
        <taxon>Salvia subgen. Calosphace</taxon>
        <taxon>core Calosphace</taxon>
    </lineage>
</organism>
<dbReference type="CDD" id="cd03784">
    <property type="entry name" value="GT1_Gtf-like"/>
    <property type="match status" value="1"/>
</dbReference>
<gene>
    <name evidence="3" type="ORF">SASPL_108567</name>
</gene>
<comment type="similarity">
    <text evidence="1">Belongs to the UDP-glycosyltransferase family.</text>
</comment>
<dbReference type="Gene3D" id="3.40.50.2000">
    <property type="entry name" value="Glycogen Phosphorylase B"/>
    <property type="match status" value="4"/>
</dbReference>
<dbReference type="GO" id="GO:0008194">
    <property type="term" value="F:UDP-glycosyltransferase activity"/>
    <property type="evidence" value="ECO:0007669"/>
    <property type="project" value="InterPro"/>
</dbReference>
<sequence>MRKMGGKKLHAIMIGFFYQGHIAPFQNLAIKLASSGCAVTFVHNEFVHHMLSKGVNVEEVDPFVGARRVGLDIRYATISDGFPPDFNRIVNLEQHWETIFLDFPHPALMFATYYHYDLLIEKGYLPIKGDEVESKDPAFNTSITKKIVAEVFEQVKHADFILINTVHELEHELVSDMYHNQSIYTLGPLNFTTDVALPNNLRAEADFTEWLDSKPRGSVLYVSFGSLDHSNHQLAEEIVNGLLLSGVQLVWSAMLSNPAVGGFLTHCGWNSILEAIWCGVPMICYPFFADQPSNGELVVDVWKVGIMSNYTRK</sequence>
<name>A0A8X9A6B5_SALSN</name>
<comment type="caution">
    <text evidence="3">The sequence shown here is derived from an EMBL/GenBank/DDBJ whole genome shotgun (WGS) entry which is preliminary data.</text>
</comment>
<evidence type="ECO:0000256" key="2">
    <source>
        <dbReference type="ARBA" id="ARBA00022679"/>
    </source>
</evidence>
<evidence type="ECO:0000313" key="4">
    <source>
        <dbReference type="Proteomes" id="UP000298416"/>
    </source>
</evidence>
<keyword evidence="4" id="KW-1185">Reference proteome</keyword>
<dbReference type="EMBL" id="PNBA02000003">
    <property type="protein sequence ID" value="KAG6430497.1"/>
    <property type="molecule type" value="Genomic_DNA"/>
</dbReference>
<protein>
    <submittedName>
        <fullName evidence="3">Uncharacterized protein</fullName>
    </submittedName>
</protein>
<dbReference type="Proteomes" id="UP000298416">
    <property type="component" value="Unassembled WGS sequence"/>
</dbReference>
<keyword evidence="2" id="KW-0808">Transferase</keyword>
<reference evidence="3" key="1">
    <citation type="submission" date="2018-01" db="EMBL/GenBank/DDBJ databases">
        <authorList>
            <person name="Mao J.F."/>
        </authorList>
    </citation>
    <scope>NUCLEOTIDE SEQUENCE</scope>
    <source>
        <strain evidence="3">Huo1</strain>
        <tissue evidence="3">Leaf</tissue>
    </source>
</reference>